<name>A0ACC6L1X2_9SPHI</name>
<gene>
    <name evidence="1" type="ORF">J2X78_004174</name>
</gene>
<sequence>MSNQQSNRFFFNVDWITILVYVALCTVGFVNIYSTTFKPEESVAFSFAANYGKQLIFVITGLILGLSILLLDGKFFSVFSPIIYGVTMLLLLAVLVVGRNVGGNQAWIPLGSFRLQPSELAKFGTALLLARYISSYSPKLNTLKPVMMAAVIVGLPMALIMLQPDAGSMLVFLSFMFPLYREGLPGYLLVIFWGMAFLFILNLFVPPWILISAILAMGGLFIYFNKKKQQRMITIGVITIAAIGYLFIAKAIFENVLTTRQRTRIEVSLGLKTDPKGAGYNVNQSKIAIGSGQLTGRGFMEGTQTRYDYVPEQSTDFIFSTVGEEWGFVGCFTVIALYIFMLLRIINLAERQRSTFSRVYGYCVACIIFFHVFINIGMTIGIIPVIGIPLPFISYGGSSLWSFTVLLFIFLKLDSNRMGFI</sequence>
<evidence type="ECO:0000313" key="2">
    <source>
        <dbReference type="Proteomes" id="UP001246858"/>
    </source>
</evidence>
<reference evidence="1" key="1">
    <citation type="submission" date="2023-07" db="EMBL/GenBank/DDBJ databases">
        <title>Sorghum-associated microbial communities from plants grown in Nebraska, USA.</title>
        <authorList>
            <person name="Schachtman D."/>
        </authorList>
    </citation>
    <scope>NUCLEOTIDE SEQUENCE</scope>
    <source>
        <strain evidence="1">2697</strain>
    </source>
</reference>
<dbReference type="EMBL" id="JAVDTF010000004">
    <property type="protein sequence ID" value="MDR6785589.1"/>
    <property type="molecule type" value="Genomic_DNA"/>
</dbReference>
<accession>A0ACC6L1X2</accession>
<protein>
    <submittedName>
        <fullName evidence="1">Rod shape determining protein RodA</fullName>
    </submittedName>
</protein>
<organism evidence="1 2">
    <name type="scientific">Pedobacter africanus</name>
    <dbReference type="NCBI Taxonomy" id="151894"/>
    <lineage>
        <taxon>Bacteria</taxon>
        <taxon>Pseudomonadati</taxon>
        <taxon>Bacteroidota</taxon>
        <taxon>Sphingobacteriia</taxon>
        <taxon>Sphingobacteriales</taxon>
        <taxon>Sphingobacteriaceae</taxon>
        <taxon>Pedobacter</taxon>
    </lineage>
</organism>
<comment type="caution">
    <text evidence="1">The sequence shown here is derived from an EMBL/GenBank/DDBJ whole genome shotgun (WGS) entry which is preliminary data.</text>
</comment>
<dbReference type="Proteomes" id="UP001246858">
    <property type="component" value="Unassembled WGS sequence"/>
</dbReference>
<keyword evidence="2" id="KW-1185">Reference proteome</keyword>
<proteinExistence type="predicted"/>
<evidence type="ECO:0000313" key="1">
    <source>
        <dbReference type="EMBL" id="MDR6785589.1"/>
    </source>
</evidence>